<dbReference type="Gene3D" id="3.30.200.20">
    <property type="entry name" value="Phosphorylase Kinase, domain 1"/>
    <property type="match status" value="1"/>
</dbReference>
<dbReference type="GO" id="GO:0010389">
    <property type="term" value="P:regulation of G2/M transition of mitotic cell cycle"/>
    <property type="evidence" value="ECO:0007669"/>
    <property type="project" value="TreeGrafter"/>
</dbReference>
<gene>
    <name evidence="17" type="ORF">C1SCF055_LOCUS2136</name>
</gene>
<dbReference type="InterPro" id="IPR050108">
    <property type="entry name" value="CDK"/>
</dbReference>
<dbReference type="GO" id="GO:0005634">
    <property type="term" value="C:nucleus"/>
    <property type="evidence" value="ECO:0007669"/>
    <property type="project" value="TreeGrafter"/>
</dbReference>
<evidence type="ECO:0000256" key="9">
    <source>
        <dbReference type="ARBA" id="ARBA00039612"/>
    </source>
</evidence>
<dbReference type="PANTHER" id="PTHR24056">
    <property type="entry name" value="CELL DIVISION PROTEIN KINASE"/>
    <property type="match status" value="1"/>
</dbReference>
<reference evidence="18 19" key="2">
    <citation type="submission" date="2024-05" db="EMBL/GenBank/DDBJ databases">
        <authorList>
            <person name="Chen Y."/>
            <person name="Shah S."/>
            <person name="Dougan E. K."/>
            <person name="Thang M."/>
            <person name="Chan C."/>
        </authorList>
    </citation>
    <scope>NUCLEOTIDE SEQUENCE [LARGE SCALE GENOMIC DNA]</scope>
</reference>
<dbReference type="GO" id="GO:0010468">
    <property type="term" value="P:regulation of gene expression"/>
    <property type="evidence" value="ECO:0007669"/>
    <property type="project" value="TreeGrafter"/>
</dbReference>
<evidence type="ECO:0000256" key="12">
    <source>
        <dbReference type="ARBA" id="ARBA00047811"/>
    </source>
</evidence>
<evidence type="ECO:0000256" key="7">
    <source>
        <dbReference type="ARBA" id="ARBA00022840"/>
    </source>
</evidence>
<dbReference type="InterPro" id="IPR008271">
    <property type="entry name" value="Ser/Thr_kinase_AS"/>
</dbReference>
<dbReference type="Gene3D" id="1.10.510.10">
    <property type="entry name" value="Transferase(Phosphotransferase) domain 1"/>
    <property type="match status" value="1"/>
</dbReference>
<dbReference type="EC" id="2.7.11.22" evidence="2"/>
<dbReference type="PROSITE" id="PS00107">
    <property type="entry name" value="PROTEIN_KINASE_ATP"/>
    <property type="match status" value="1"/>
</dbReference>
<dbReference type="EMBL" id="CAMXCT020000090">
    <property type="protein sequence ID" value="CAL1127025.1"/>
    <property type="molecule type" value="Genomic_DNA"/>
</dbReference>
<keyword evidence="18" id="KW-0132">Cell division</keyword>
<dbReference type="FunFam" id="1.10.510.10:FF:000574">
    <property type="entry name" value="Cell division related protein kinase 2"/>
    <property type="match status" value="1"/>
</dbReference>
<dbReference type="GO" id="GO:0004693">
    <property type="term" value="F:cyclin-dependent protein serine/threonine kinase activity"/>
    <property type="evidence" value="ECO:0007669"/>
    <property type="project" value="UniProtKB-EC"/>
</dbReference>
<comment type="subunit">
    <text evidence="8">May form a complex composed of at least the catalytic subunit CRK2 and a cyclin.</text>
</comment>
<dbReference type="PROSITE" id="PS50011">
    <property type="entry name" value="PROTEIN_KINASE_DOM"/>
    <property type="match status" value="1"/>
</dbReference>
<keyword evidence="19" id="KW-1185">Reference proteome</keyword>
<dbReference type="EMBL" id="CAMXCT010000090">
    <property type="protein sequence ID" value="CAI3973650.1"/>
    <property type="molecule type" value="Genomic_DNA"/>
</dbReference>
<accession>A0A9P1BJ54</accession>
<dbReference type="GO" id="GO:0005524">
    <property type="term" value="F:ATP binding"/>
    <property type="evidence" value="ECO:0007669"/>
    <property type="project" value="UniProtKB-UniRule"/>
</dbReference>
<keyword evidence="3 15" id="KW-0723">Serine/threonine-protein kinase</keyword>
<evidence type="ECO:0000256" key="10">
    <source>
        <dbReference type="ARBA" id="ARBA00041902"/>
    </source>
</evidence>
<comment type="catalytic activity">
    <reaction evidence="13">
        <text>L-seryl-[protein] + ATP = O-phospho-L-seryl-[protein] + ADP + H(+)</text>
        <dbReference type="Rhea" id="RHEA:17989"/>
        <dbReference type="Rhea" id="RHEA-COMP:9863"/>
        <dbReference type="Rhea" id="RHEA-COMP:11604"/>
        <dbReference type="ChEBI" id="CHEBI:15378"/>
        <dbReference type="ChEBI" id="CHEBI:29999"/>
        <dbReference type="ChEBI" id="CHEBI:30616"/>
        <dbReference type="ChEBI" id="CHEBI:83421"/>
        <dbReference type="ChEBI" id="CHEBI:456216"/>
        <dbReference type="EC" id="2.7.11.22"/>
    </reaction>
</comment>
<keyword evidence="4" id="KW-0808">Transferase</keyword>
<dbReference type="EMBL" id="CAMXCT030000090">
    <property type="protein sequence ID" value="CAL4760962.1"/>
    <property type="molecule type" value="Genomic_DNA"/>
</dbReference>
<keyword evidence="18" id="KW-0131">Cell cycle</keyword>
<comment type="similarity">
    <text evidence="1">Belongs to the protein kinase superfamily. CMGC Ser/Thr protein kinase family. CDC2/CDKX subfamily.</text>
</comment>
<evidence type="ECO:0000256" key="15">
    <source>
        <dbReference type="RuleBase" id="RU000304"/>
    </source>
</evidence>
<evidence type="ECO:0000256" key="1">
    <source>
        <dbReference type="ARBA" id="ARBA00006485"/>
    </source>
</evidence>
<evidence type="ECO:0000256" key="5">
    <source>
        <dbReference type="ARBA" id="ARBA00022741"/>
    </source>
</evidence>
<evidence type="ECO:0000256" key="2">
    <source>
        <dbReference type="ARBA" id="ARBA00012425"/>
    </source>
</evidence>
<keyword evidence="5 14" id="KW-0547">Nucleotide-binding</keyword>
<evidence type="ECO:0000256" key="4">
    <source>
        <dbReference type="ARBA" id="ARBA00022679"/>
    </source>
</evidence>
<evidence type="ECO:0000256" key="14">
    <source>
        <dbReference type="PROSITE-ProRule" id="PRU10141"/>
    </source>
</evidence>
<feature type="binding site" evidence="14">
    <location>
        <position position="154"/>
    </location>
    <ligand>
        <name>ATP</name>
        <dbReference type="ChEBI" id="CHEBI:30616"/>
    </ligand>
</feature>
<evidence type="ECO:0000259" key="16">
    <source>
        <dbReference type="PROSITE" id="PS50011"/>
    </source>
</evidence>
<evidence type="ECO:0000256" key="13">
    <source>
        <dbReference type="ARBA" id="ARBA00048367"/>
    </source>
</evidence>
<dbReference type="InterPro" id="IPR017441">
    <property type="entry name" value="Protein_kinase_ATP_BS"/>
</dbReference>
<keyword evidence="6" id="KW-0418">Kinase</keyword>
<dbReference type="SMART" id="SM00220">
    <property type="entry name" value="S_TKc"/>
    <property type="match status" value="1"/>
</dbReference>
<dbReference type="FunFam" id="3.30.200.20:FF:000375">
    <property type="entry name" value="Cell division related protein kinase 2"/>
    <property type="match status" value="1"/>
</dbReference>
<dbReference type="GO" id="GO:0000307">
    <property type="term" value="C:cyclin-dependent protein kinase holoenzyme complex"/>
    <property type="evidence" value="ECO:0007669"/>
    <property type="project" value="TreeGrafter"/>
</dbReference>
<name>A0A9P1BJ54_9DINO</name>
<proteinExistence type="inferred from homology"/>
<evidence type="ECO:0000256" key="3">
    <source>
        <dbReference type="ARBA" id="ARBA00022527"/>
    </source>
</evidence>
<dbReference type="AlphaFoldDB" id="A0A9P1BJ54"/>
<reference evidence="17" key="1">
    <citation type="submission" date="2022-10" db="EMBL/GenBank/DDBJ databases">
        <authorList>
            <person name="Chen Y."/>
            <person name="Dougan E. K."/>
            <person name="Chan C."/>
            <person name="Rhodes N."/>
            <person name="Thang M."/>
        </authorList>
    </citation>
    <scope>NUCLEOTIDE SEQUENCE</scope>
</reference>
<keyword evidence="7 14" id="KW-0067">ATP-binding</keyword>
<dbReference type="GO" id="GO:0007165">
    <property type="term" value="P:signal transduction"/>
    <property type="evidence" value="ECO:0007669"/>
    <property type="project" value="TreeGrafter"/>
</dbReference>
<feature type="domain" description="Protein kinase" evidence="16">
    <location>
        <begin position="125"/>
        <end position="409"/>
    </location>
</feature>
<dbReference type="GO" id="GO:0051301">
    <property type="term" value="P:cell division"/>
    <property type="evidence" value="ECO:0007669"/>
    <property type="project" value="UniProtKB-KW"/>
</dbReference>
<organism evidence="17">
    <name type="scientific">Cladocopium goreaui</name>
    <dbReference type="NCBI Taxonomy" id="2562237"/>
    <lineage>
        <taxon>Eukaryota</taxon>
        <taxon>Sar</taxon>
        <taxon>Alveolata</taxon>
        <taxon>Dinophyceae</taxon>
        <taxon>Suessiales</taxon>
        <taxon>Symbiodiniaceae</taxon>
        <taxon>Cladocopium</taxon>
    </lineage>
</organism>
<dbReference type="PROSITE" id="PS00108">
    <property type="entry name" value="PROTEIN_KINASE_ST"/>
    <property type="match status" value="1"/>
</dbReference>
<dbReference type="PANTHER" id="PTHR24056:SF254">
    <property type="entry name" value="CYCLIN-DEPENDENT KINASE 2"/>
    <property type="match status" value="1"/>
</dbReference>
<evidence type="ECO:0000313" key="17">
    <source>
        <dbReference type="EMBL" id="CAI3973650.1"/>
    </source>
</evidence>
<dbReference type="GO" id="GO:0005737">
    <property type="term" value="C:cytoplasm"/>
    <property type="evidence" value="ECO:0007669"/>
    <property type="project" value="TreeGrafter"/>
</dbReference>
<comment type="catalytic activity">
    <reaction evidence="12">
        <text>L-threonyl-[protein] + ATP = O-phospho-L-threonyl-[protein] + ADP + H(+)</text>
        <dbReference type="Rhea" id="RHEA:46608"/>
        <dbReference type="Rhea" id="RHEA-COMP:11060"/>
        <dbReference type="Rhea" id="RHEA-COMP:11605"/>
        <dbReference type="ChEBI" id="CHEBI:15378"/>
        <dbReference type="ChEBI" id="CHEBI:30013"/>
        <dbReference type="ChEBI" id="CHEBI:30616"/>
        <dbReference type="ChEBI" id="CHEBI:61977"/>
        <dbReference type="ChEBI" id="CHEBI:456216"/>
        <dbReference type="EC" id="2.7.11.22"/>
    </reaction>
</comment>
<dbReference type="Proteomes" id="UP001152797">
    <property type="component" value="Unassembled WGS sequence"/>
</dbReference>
<sequence length="421" mass="47562">MVNCDLSRTQDMDRAESLETAICAVQQAIGHIGLSSEWTSVLSSKLRRPCELCPDVRRVLEKNGWVRGQFRSPPVRELLLRELREMANAANSAHAASAANADHGQSLLPIRLDDDRRFERQYTFEEKEAPVGEGTYGAVYRAFCNLSKKTVAIKRVKMEHEDEGMPSTAIREVAVLKAADHPNVVKLLDVACSPGRLHLIFEFVDSNLKQYMKKFGLRLEAGVVRALHKQLMQGIDYCHARRIIHRDLKPQNILVDGQDNLKIADFGMARAFNLPIPKYTHEVVTTWYRPPEILFGCEDYSLGVDVWSAGCILGEMATGAALFHGDSEIDTIFQIFKKLGTPCEVEWPGLSELPDFKPSFPQWRKRPWSEIRNIVAQLGSAGTRLLDAMLRYDPLHRISARQTLLHEYFSVLDDVDANMTS</sequence>
<comment type="caution">
    <text evidence="17">The sequence shown here is derived from an EMBL/GenBank/DDBJ whole genome shotgun (WGS) entry which is preliminary data.</text>
</comment>
<dbReference type="InterPro" id="IPR011009">
    <property type="entry name" value="Kinase-like_dom_sf"/>
</dbReference>
<dbReference type="SUPFAM" id="SSF56112">
    <property type="entry name" value="Protein kinase-like (PK-like)"/>
    <property type="match status" value="1"/>
</dbReference>
<evidence type="ECO:0000313" key="19">
    <source>
        <dbReference type="Proteomes" id="UP001152797"/>
    </source>
</evidence>
<dbReference type="Pfam" id="PF00069">
    <property type="entry name" value="Pkinase"/>
    <property type="match status" value="1"/>
</dbReference>
<dbReference type="CDD" id="cd07829">
    <property type="entry name" value="STKc_CDK_like"/>
    <property type="match status" value="1"/>
</dbReference>
<evidence type="ECO:0000313" key="18">
    <source>
        <dbReference type="EMBL" id="CAL4760962.1"/>
    </source>
</evidence>
<evidence type="ECO:0000256" key="11">
    <source>
        <dbReference type="ARBA" id="ARBA00042858"/>
    </source>
</evidence>
<dbReference type="InterPro" id="IPR000719">
    <property type="entry name" value="Prot_kinase_dom"/>
</dbReference>
<dbReference type="OrthoDB" id="1732493at2759"/>
<evidence type="ECO:0000256" key="6">
    <source>
        <dbReference type="ARBA" id="ARBA00022777"/>
    </source>
</evidence>
<dbReference type="GO" id="GO:0030332">
    <property type="term" value="F:cyclin binding"/>
    <property type="evidence" value="ECO:0007669"/>
    <property type="project" value="TreeGrafter"/>
</dbReference>
<protein>
    <recommendedName>
        <fullName evidence="9">Cyclin-dependent kinase 2 homolog</fullName>
        <ecNumber evidence="2">2.7.11.22</ecNumber>
    </recommendedName>
    <alternativeName>
        <fullName evidence="10">Cell division control protein 2 homolog</fullName>
    </alternativeName>
    <alternativeName>
        <fullName evidence="11">cdc2-related kinase 2</fullName>
    </alternativeName>
</protein>
<dbReference type="GO" id="GO:0000082">
    <property type="term" value="P:G1/S transition of mitotic cell cycle"/>
    <property type="evidence" value="ECO:0007669"/>
    <property type="project" value="TreeGrafter"/>
</dbReference>
<evidence type="ECO:0000256" key="8">
    <source>
        <dbReference type="ARBA" id="ARBA00038543"/>
    </source>
</evidence>